<dbReference type="EMBL" id="JFYZ01000085">
    <property type="protein sequence ID" value="EZP68032.1"/>
    <property type="molecule type" value="Genomic_DNA"/>
</dbReference>
<accession>A0A031J425</accession>
<comment type="caution">
    <text evidence="1">The sequence shown here is derived from an EMBL/GenBank/DDBJ whole genome shotgun (WGS) entry which is preliminary data.</text>
</comment>
<organism evidence="1 2">
    <name type="scientific">Novosphingobium resinovorum</name>
    <dbReference type="NCBI Taxonomy" id="158500"/>
    <lineage>
        <taxon>Bacteria</taxon>
        <taxon>Pseudomonadati</taxon>
        <taxon>Pseudomonadota</taxon>
        <taxon>Alphaproteobacteria</taxon>
        <taxon>Sphingomonadales</taxon>
        <taxon>Sphingomonadaceae</taxon>
        <taxon>Novosphingobium</taxon>
    </lineage>
</organism>
<gene>
    <name evidence="1" type="ORF">BV97_05673</name>
</gene>
<evidence type="ECO:0000313" key="2">
    <source>
        <dbReference type="Proteomes" id="UP000024329"/>
    </source>
</evidence>
<dbReference type="PATRIC" id="fig|158500.4.peg.5750"/>
<proteinExistence type="predicted"/>
<evidence type="ECO:0000313" key="1">
    <source>
        <dbReference type="EMBL" id="EZP68032.1"/>
    </source>
</evidence>
<dbReference type="eggNOG" id="ENOG5032PG7">
    <property type="taxonomic scope" value="Bacteria"/>
</dbReference>
<sequence length="118" mass="13213">MFQSSISIGDTRVFERLVAGLEIEFGKAAAQGLARHFIEAEDADFYWDARAAQRWLGTYEGLDDGDELLDRIAVFGRLDDRFYVAILIVDGAEAVDAMLGLRQFDSETEALEAYRAAR</sequence>
<dbReference type="AlphaFoldDB" id="A0A031J425"/>
<reference evidence="1 2" key="1">
    <citation type="submission" date="2014-03" db="EMBL/GenBank/DDBJ databases">
        <title>Whole genome sequence of Novosphingobium resinovorum KF1.</title>
        <authorList>
            <person name="Gan H.M."/>
            <person name="Gan H.Y."/>
            <person name="Chew T.H."/>
            <person name="Savka M.A."/>
        </authorList>
    </citation>
    <scope>NUCLEOTIDE SEQUENCE [LARGE SCALE GENOMIC DNA]</scope>
    <source>
        <strain evidence="1 2">KF1</strain>
    </source>
</reference>
<name>A0A031J425_9SPHN</name>
<dbReference type="Proteomes" id="UP000024329">
    <property type="component" value="Unassembled WGS sequence"/>
</dbReference>
<protein>
    <submittedName>
        <fullName evidence="1">Uncharacterized protein</fullName>
    </submittedName>
</protein>